<dbReference type="NCBIfam" id="TIGR01549">
    <property type="entry name" value="HAD-SF-IA-v1"/>
    <property type="match status" value="1"/>
</dbReference>
<dbReference type="InterPro" id="IPR041492">
    <property type="entry name" value="HAD_2"/>
</dbReference>
<dbReference type="InterPro" id="IPR006439">
    <property type="entry name" value="HAD-SF_hydro_IA"/>
</dbReference>
<dbReference type="Gene3D" id="3.40.50.1000">
    <property type="entry name" value="HAD superfamily/HAD-like"/>
    <property type="match status" value="1"/>
</dbReference>
<evidence type="ECO:0000313" key="1">
    <source>
        <dbReference type="EMBL" id="KAK8892735.1"/>
    </source>
</evidence>
<proteinExistence type="predicted"/>
<dbReference type="PANTHER" id="PTHR18901:SF38">
    <property type="entry name" value="PSEUDOURIDINE-5'-PHOSPHATASE"/>
    <property type="match status" value="1"/>
</dbReference>
<comment type="caution">
    <text evidence="1">The sequence shown here is derived from an EMBL/GenBank/DDBJ whole genome shotgun (WGS) entry which is preliminary data.</text>
</comment>
<dbReference type="SFLD" id="SFLDS00003">
    <property type="entry name" value="Haloacid_Dehalogenase"/>
    <property type="match status" value="1"/>
</dbReference>
<sequence length="227" mass="25578">MSNCWPHPIKAIVFDNDGTFLDTMGIFIQAMNDVIGQPVTDEFIHRVNGMEAAKVNKEAIDEYKLSLSLEEFTTKCNIILHKLLLESKPFTGVVELVKKLKQMGYKVGLATSDDYQRTKIKFQNKPDVLSVFDAILTRNDVKHAKPDPEIFIKCAHKLGVTDPSNVLVFEDAINGIKAANSAGMASAFFANGNTECEKYFEKYGGSPSYIFHKYEDFDMSKFIWNTN</sequence>
<dbReference type="InterPro" id="IPR023198">
    <property type="entry name" value="PGP-like_dom2"/>
</dbReference>
<protein>
    <submittedName>
        <fullName evidence="1">Pseudouridine-5'-phosphatase</fullName>
    </submittedName>
</protein>
<dbReference type="SUPFAM" id="SSF56784">
    <property type="entry name" value="HAD-like"/>
    <property type="match status" value="1"/>
</dbReference>
<keyword evidence="2" id="KW-1185">Reference proteome</keyword>
<dbReference type="SFLD" id="SFLDG01129">
    <property type="entry name" value="C1.5:_HAD__Beta-PGM__Phosphata"/>
    <property type="match status" value="1"/>
</dbReference>
<dbReference type="EMBL" id="JAPFFF010000004">
    <property type="protein sequence ID" value="KAK8892735.1"/>
    <property type="molecule type" value="Genomic_DNA"/>
</dbReference>
<dbReference type="Gene3D" id="1.10.150.240">
    <property type="entry name" value="Putative phosphatase, domain 2"/>
    <property type="match status" value="1"/>
</dbReference>
<dbReference type="NCBIfam" id="TIGR01509">
    <property type="entry name" value="HAD-SF-IA-v3"/>
    <property type="match status" value="1"/>
</dbReference>
<dbReference type="Proteomes" id="UP001470230">
    <property type="component" value="Unassembled WGS sequence"/>
</dbReference>
<dbReference type="PANTHER" id="PTHR18901">
    <property type="entry name" value="2-DEOXYGLUCOSE-6-PHOSPHATE PHOSPHATASE 2"/>
    <property type="match status" value="1"/>
</dbReference>
<dbReference type="InterPro" id="IPR023214">
    <property type="entry name" value="HAD_sf"/>
</dbReference>
<accession>A0ABR2KNN7</accession>
<gene>
    <name evidence="1" type="ORF">M9Y10_029976</name>
</gene>
<name>A0ABR2KNN7_9EUKA</name>
<dbReference type="Pfam" id="PF13419">
    <property type="entry name" value="HAD_2"/>
    <property type="match status" value="1"/>
</dbReference>
<evidence type="ECO:0000313" key="2">
    <source>
        <dbReference type="Proteomes" id="UP001470230"/>
    </source>
</evidence>
<dbReference type="InterPro" id="IPR036412">
    <property type="entry name" value="HAD-like_sf"/>
</dbReference>
<reference evidence="1 2" key="1">
    <citation type="submission" date="2024-04" db="EMBL/GenBank/DDBJ databases">
        <title>Tritrichomonas musculus Genome.</title>
        <authorList>
            <person name="Alves-Ferreira E."/>
            <person name="Grigg M."/>
            <person name="Lorenzi H."/>
            <person name="Galac M."/>
        </authorList>
    </citation>
    <scope>NUCLEOTIDE SEQUENCE [LARGE SCALE GENOMIC DNA]</scope>
    <source>
        <strain evidence="1 2">EAF2021</strain>
    </source>
</reference>
<dbReference type="CDD" id="cd07505">
    <property type="entry name" value="HAD_BPGM-like"/>
    <property type="match status" value="1"/>
</dbReference>
<organism evidence="1 2">
    <name type="scientific">Tritrichomonas musculus</name>
    <dbReference type="NCBI Taxonomy" id="1915356"/>
    <lineage>
        <taxon>Eukaryota</taxon>
        <taxon>Metamonada</taxon>
        <taxon>Parabasalia</taxon>
        <taxon>Tritrichomonadida</taxon>
        <taxon>Tritrichomonadidae</taxon>
        <taxon>Tritrichomonas</taxon>
    </lineage>
</organism>
<dbReference type="SFLD" id="SFLDG01135">
    <property type="entry name" value="C1.5.6:_HAD__Beta-PGM__Phospha"/>
    <property type="match status" value="1"/>
</dbReference>